<keyword evidence="1" id="KW-1133">Transmembrane helix</keyword>
<keyword evidence="3" id="KW-1185">Reference proteome</keyword>
<organism evidence="2 3">
    <name type="scientific">Collybia nuda</name>
    <dbReference type="NCBI Taxonomy" id="64659"/>
    <lineage>
        <taxon>Eukaryota</taxon>
        <taxon>Fungi</taxon>
        <taxon>Dikarya</taxon>
        <taxon>Basidiomycota</taxon>
        <taxon>Agaricomycotina</taxon>
        <taxon>Agaricomycetes</taxon>
        <taxon>Agaricomycetidae</taxon>
        <taxon>Agaricales</taxon>
        <taxon>Tricholomatineae</taxon>
        <taxon>Clitocybaceae</taxon>
        <taxon>Collybia</taxon>
    </lineage>
</organism>
<reference evidence="2" key="1">
    <citation type="submission" date="2020-11" db="EMBL/GenBank/DDBJ databases">
        <authorList>
            <consortium name="DOE Joint Genome Institute"/>
            <person name="Ahrendt S."/>
            <person name="Riley R."/>
            <person name="Andreopoulos W."/>
            <person name="Labutti K."/>
            <person name="Pangilinan J."/>
            <person name="Ruiz-Duenas F.J."/>
            <person name="Barrasa J.M."/>
            <person name="Sanchez-Garcia M."/>
            <person name="Camarero S."/>
            <person name="Miyauchi S."/>
            <person name="Serrano A."/>
            <person name="Linde D."/>
            <person name="Babiker R."/>
            <person name="Drula E."/>
            <person name="Ayuso-Fernandez I."/>
            <person name="Pacheco R."/>
            <person name="Padilla G."/>
            <person name="Ferreira P."/>
            <person name="Barriuso J."/>
            <person name="Kellner H."/>
            <person name="Castanera R."/>
            <person name="Alfaro M."/>
            <person name="Ramirez L."/>
            <person name="Pisabarro A.G."/>
            <person name="Kuo A."/>
            <person name="Tritt A."/>
            <person name="Lipzen A."/>
            <person name="He G."/>
            <person name="Yan M."/>
            <person name="Ng V."/>
            <person name="Cullen D."/>
            <person name="Martin F."/>
            <person name="Rosso M.-N."/>
            <person name="Henrissat B."/>
            <person name="Hibbett D."/>
            <person name="Martinez A.T."/>
            <person name="Grigoriev I.V."/>
        </authorList>
    </citation>
    <scope>NUCLEOTIDE SEQUENCE</scope>
    <source>
        <strain evidence="2">CBS 247.69</strain>
    </source>
</reference>
<accession>A0A9P6C8V6</accession>
<feature type="transmembrane region" description="Helical" evidence="1">
    <location>
        <begin position="114"/>
        <end position="146"/>
    </location>
</feature>
<name>A0A9P6C8V6_9AGAR</name>
<evidence type="ECO:0000313" key="2">
    <source>
        <dbReference type="EMBL" id="KAF9456666.1"/>
    </source>
</evidence>
<dbReference type="Proteomes" id="UP000807353">
    <property type="component" value="Unassembled WGS sequence"/>
</dbReference>
<dbReference type="AlphaFoldDB" id="A0A9P6C8V6"/>
<proteinExistence type="predicted"/>
<feature type="transmembrane region" description="Helical" evidence="1">
    <location>
        <begin position="81"/>
        <end position="102"/>
    </location>
</feature>
<keyword evidence="1" id="KW-0812">Transmembrane</keyword>
<dbReference type="EMBL" id="MU150410">
    <property type="protein sequence ID" value="KAF9456666.1"/>
    <property type="molecule type" value="Genomic_DNA"/>
</dbReference>
<comment type="caution">
    <text evidence="2">The sequence shown here is derived from an EMBL/GenBank/DDBJ whole genome shotgun (WGS) entry which is preliminary data.</text>
</comment>
<sequence>MYGHHSCTTISSAKILLFACFVSFLAFERSSVLLASMAPPPPRGSRNLEARNPAVIDRSQHVRERVLGPSPSPTRQTERGWNLYVFVYLCVCGITAGLVLVLRCEWSDKLGVPSVFSVFFLLLISIEYRLLHARFYLFSFFLFFFFW</sequence>
<keyword evidence="1" id="KW-0472">Membrane</keyword>
<protein>
    <submittedName>
        <fullName evidence="2">Uncharacterized protein</fullName>
    </submittedName>
</protein>
<gene>
    <name evidence="2" type="ORF">BDZ94DRAFT_1275106</name>
</gene>
<evidence type="ECO:0000256" key="1">
    <source>
        <dbReference type="SAM" id="Phobius"/>
    </source>
</evidence>
<evidence type="ECO:0000313" key="3">
    <source>
        <dbReference type="Proteomes" id="UP000807353"/>
    </source>
</evidence>